<dbReference type="EMBL" id="NQMC01000020">
    <property type="protein sequence ID" value="TYD45441.1"/>
    <property type="molecule type" value="Genomic_DNA"/>
</dbReference>
<dbReference type="RefSeq" id="WP_115521259.1">
    <property type="nucleotide sequence ID" value="NZ_JBLUPC010000077.1"/>
</dbReference>
<dbReference type="Proteomes" id="UP000323129">
    <property type="component" value="Unassembled WGS sequence"/>
</dbReference>
<organism evidence="1 2">
    <name type="scientific">Aeromonas veronii</name>
    <dbReference type="NCBI Taxonomy" id="654"/>
    <lineage>
        <taxon>Bacteria</taxon>
        <taxon>Pseudomonadati</taxon>
        <taxon>Pseudomonadota</taxon>
        <taxon>Gammaproteobacteria</taxon>
        <taxon>Aeromonadales</taxon>
        <taxon>Aeromonadaceae</taxon>
        <taxon>Aeromonas</taxon>
    </lineage>
</organism>
<gene>
    <name evidence="1" type="ORF">CJF24_08405</name>
</gene>
<protein>
    <submittedName>
        <fullName evidence="1">Uncharacterized protein</fullName>
    </submittedName>
</protein>
<sequence>MKKLKKLQLLLENSLQITSWNVTEAQLCKVANLIVELDRELTENDLIQIFESSGIRSVSRIFMEGLDYGKMIALLSAAKEVVAKDGKGDVKSS</sequence>
<evidence type="ECO:0000313" key="1">
    <source>
        <dbReference type="EMBL" id="TYD45441.1"/>
    </source>
</evidence>
<keyword evidence="2" id="KW-1185">Reference proteome</keyword>
<reference evidence="1 2" key="1">
    <citation type="submission" date="2017-08" db="EMBL/GenBank/DDBJ databases">
        <title>Aeromonas veronii bv sobria strain NS22 whole genome sequencing.</title>
        <authorList>
            <person name="Katharios P."/>
            <person name="Ha V.Q."/>
            <person name="Smyrli M."/>
        </authorList>
    </citation>
    <scope>NUCLEOTIDE SEQUENCE [LARGE SCALE GENOMIC DNA]</scope>
    <source>
        <strain evidence="1 2">NS22</strain>
    </source>
</reference>
<proteinExistence type="predicted"/>
<evidence type="ECO:0000313" key="2">
    <source>
        <dbReference type="Proteomes" id="UP000323129"/>
    </source>
</evidence>
<accession>A0ABY3MMS2</accession>
<comment type="caution">
    <text evidence="1">The sequence shown here is derived from an EMBL/GenBank/DDBJ whole genome shotgun (WGS) entry which is preliminary data.</text>
</comment>
<name>A0ABY3MMS2_AERVE</name>